<dbReference type="AlphaFoldDB" id="A0A550I3D1"/>
<sequence>MELNDIHGDKKYFDQLRLIYLAFKEQPMTMKEADVYTGVMRENICRYVNTLLKEERLAILKKRRCSITGYPSVNEYTADPELFPKSNQLKLF</sequence>
<accession>A0A550I3D1</accession>
<dbReference type="Proteomes" id="UP000315131">
    <property type="component" value="Unassembled WGS sequence"/>
</dbReference>
<dbReference type="EMBL" id="VHSF01000002">
    <property type="protein sequence ID" value="TRO65492.1"/>
    <property type="molecule type" value="Genomic_DNA"/>
</dbReference>
<organism evidence="1 2">
    <name type="scientific">Christiangramia sabulilitoris</name>
    <dbReference type="NCBI Taxonomy" id="2583991"/>
    <lineage>
        <taxon>Bacteria</taxon>
        <taxon>Pseudomonadati</taxon>
        <taxon>Bacteroidota</taxon>
        <taxon>Flavobacteriia</taxon>
        <taxon>Flavobacteriales</taxon>
        <taxon>Flavobacteriaceae</taxon>
        <taxon>Christiangramia</taxon>
    </lineage>
</organism>
<dbReference type="OrthoDB" id="982995at2"/>
<comment type="caution">
    <text evidence="1">The sequence shown here is derived from an EMBL/GenBank/DDBJ whole genome shotgun (WGS) entry which is preliminary data.</text>
</comment>
<keyword evidence="2" id="KW-1185">Reference proteome</keyword>
<dbReference type="RefSeq" id="WP_143410808.1">
    <property type="nucleotide sequence ID" value="NZ_VHSF01000002.1"/>
</dbReference>
<name>A0A550I3D1_9FLAO</name>
<gene>
    <name evidence="1" type="ORF">FGM01_08825</name>
</gene>
<proteinExistence type="predicted"/>
<evidence type="ECO:0000313" key="2">
    <source>
        <dbReference type="Proteomes" id="UP000315131"/>
    </source>
</evidence>
<reference evidence="1 2" key="1">
    <citation type="submission" date="2019-06" db="EMBL/GenBank/DDBJ databases">
        <title>Gramella sabulilitoris sp. nov., isolated from a marine sand.</title>
        <authorList>
            <person name="Yoon J.-H."/>
        </authorList>
    </citation>
    <scope>NUCLEOTIDE SEQUENCE [LARGE SCALE GENOMIC DNA]</scope>
    <source>
        <strain evidence="1 2">HSMS-1</strain>
    </source>
</reference>
<evidence type="ECO:0000313" key="1">
    <source>
        <dbReference type="EMBL" id="TRO65492.1"/>
    </source>
</evidence>
<protein>
    <submittedName>
        <fullName evidence="1">Uncharacterized protein</fullName>
    </submittedName>
</protein>